<accession>A0A918VT91</accession>
<dbReference type="EMBL" id="BMZE01000002">
    <property type="protein sequence ID" value="GHA21751.1"/>
    <property type="molecule type" value="Genomic_DNA"/>
</dbReference>
<feature type="transmembrane region" description="Helical" evidence="1">
    <location>
        <begin position="197"/>
        <end position="216"/>
    </location>
</feature>
<gene>
    <name evidence="2" type="ORF">GCM10007989_16360</name>
</gene>
<protein>
    <recommendedName>
        <fullName evidence="4">DUF4386 family protein</fullName>
    </recommendedName>
</protein>
<dbReference type="RefSeq" id="WP_189425133.1">
    <property type="nucleotide sequence ID" value="NZ_BMZE01000002.1"/>
</dbReference>
<sequence length="219" mass="22618">MFSLQKWGAIAGFGAAATYIFGFILLLTVLAGSGYGIADADPAAVVDFVISEQALMTSWYTVIYVVNGFLVALLAVALADIFKPHAPTLATLTQVFGALWATLVVGAGMVANVGKEVVAAQYASDPEGAVLMWQIFSGVENGLGGGNEIAGGVWALVAGIAMLRTARMPKPLGYFSLVIGASGLLTLIPALNNTAGAVFGLGYIAWFVWVGIALLTQKA</sequence>
<dbReference type="InterPro" id="IPR025495">
    <property type="entry name" value="DUF4386"/>
</dbReference>
<dbReference type="Pfam" id="PF14329">
    <property type="entry name" value="DUF4386"/>
    <property type="match status" value="1"/>
</dbReference>
<feature type="transmembrane region" description="Helical" evidence="1">
    <location>
        <begin position="172"/>
        <end position="191"/>
    </location>
</feature>
<evidence type="ECO:0008006" key="4">
    <source>
        <dbReference type="Google" id="ProtNLM"/>
    </source>
</evidence>
<evidence type="ECO:0000313" key="2">
    <source>
        <dbReference type="EMBL" id="GHA21751.1"/>
    </source>
</evidence>
<comment type="caution">
    <text evidence="2">The sequence shown here is derived from an EMBL/GenBank/DDBJ whole genome shotgun (WGS) entry which is preliminary data.</text>
</comment>
<keyword evidence="1" id="KW-0812">Transmembrane</keyword>
<name>A0A918VT91_9HYPH</name>
<keyword evidence="3" id="KW-1185">Reference proteome</keyword>
<feature type="transmembrane region" description="Helical" evidence="1">
    <location>
        <begin position="12"/>
        <end position="38"/>
    </location>
</feature>
<evidence type="ECO:0000313" key="3">
    <source>
        <dbReference type="Proteomes" id="UP000646579"/>
    </source>
</evidence>
<dbReference type="Proteomes" id="UP000646579">
    <property type="component" value="Unassembled WGS sequence"/>
</dbReference>
<feature type="transmembrane region" description="Helical" evidence="1">
    <location>
        <begin position="89"/>
        <end position="111"/>
    </location>
</feature>
<dbReference type="AlphaFoldDB" id="A0A918VT91"/>
<organism evidence="2 3">
    <name type="scientific">Devosia pacifica</name>
    <dbReference type="NCBI Taxonomy" id="1335967"/>
    <lineage>
        <taxon>Bacteria</taxon>
        <taxon>Pseudomonadati</taxon>
        <taxon>Pseudomonadota</taxon>
        <taxon>Alphaproteobacteria</taxon>
        <taxon>Hyphomicrobiales</taxon>
        <taxon>Devosiaceae</taxon>
        <taxon>Devosia</taxon>
    </lineage>
</organism>
<feature type="transmembrane region" description="Helical" evidence="1">
    <location>
        <begin position="58"/>
        <end position="82"/>
    </location>
</feature>
<proteinExistence type="predicted"/>
<keyword evidence="1" id="KW-0472">Membrane</keyword>
<reference evidence="2" key="2">
    <citation type="submission" date="2020-09" db="EMBL/GenBank/DDBJ databases">
        <authorList>
            <person name="Sun Q."/>
            <person name="Kim S."/>
        </authorList>
    </citation>
    <scope>NUCLEOTIDE SEQUENCE</scope>
    <source>
        <strain evidence="2">KCTC 32437</strain>
    </source>
</reference>
<reference evidence="2" key="1">
    <citation type="journal article" date="2014" name="Int. J. Syst. Evol. Microbiol.">
        <title>Complete genome sequence of Corynebacterium casei LMG S-19264T (=DSM 44701T), isolated from a smear-ripened cheese.</title>
        <authorList>
            <consortium name="US DOE Joint Genome Institute (JGI-PGF)"/>
            <person name="Walter F."/>
            <person name="Albersmeier A."/>
            <person name="Kalinowski J."/>
            <person name="Ruckert C."/>
        </authorList>
    </citation>
    <scope>NUCLEOTIDE SEQUENCE</scope>
    <source>
        <strain evidence="2">KCTC 32437</strain>
    </source>
</reference>
<evidence type="ECO:0000256" key="1">
    <source>
        <dbReference type="SAM" id="Phobius"/>
    </source>
</evidence>
<keyword evidence="1" id="KW-1133">Transmembrane helix</keyword>